<dbReference type="AlphaFoldDB" id="A0A2R5F4N5"/>
<comment type="caution">
    <text evidence="2">The sequence shown here is derived from an EMBL/GenBank/DDBJ whole genome shotgun (WGS) entry which is preliminary data.</text>
</comment>
<protein>
    <submittedName>
        <fullName evidence="2">Uncharacterized protein</fullName>
    </submittedName>
</protein>
<sequence>MSSLKKQSKEVLQENTVISMSLVYEDGSKKVMNLEGQELSSKAAKRLLESIKWDSVAEVTFEVDEDERDGEEGADDEDDDVDYDLDDYLDDEEDEEEDD</sequence>
<keyword evidence="3" id="KW-1185">Reference proteome</keyword>
<evidence type="ECO:0000313" key="2">
    <source>
        <dbReference type="EMBL" id="GBG11623.1"/>
    </source>
</evidence>
<evidence type="ECO:0000256" key="1">
    <source>
        <dbReference type="SAM" id="MobiDB-lite"/>
    </source>
</evidence>
<feature type="region of interest" description="Disordered" evidence="1">
    <location>
        <begin position="61"/>
        <end position="99"/>
    </location>
</feature>
<dbReference type="Proteomes" id="UP000245202">
    <property type="component" value="Unassembled WGS sequence"/>
</dbReference>
<accession>A0A2R5F4N5</accession>
<evidence type="ECO:0000313" key="3">
    <source>
        <dbReference type="Proteomes" id="UP000245202"/>
    </source>
</evidence>
<proteinExistence type="predicted"/>
<dbReference type="RefSeq" id="WP_181376970.1">
    <property type="nucleotide sequence ID" value="NZ_BDQX01000423.1"/>
</dbReference>
<reference evidence="2 3" key="1">
    <citation type="submission" date="2017-08" db="EMBL/GenBank/DDBJ databases">
        <title>Substantial Increase in Enzyme Production by Combined Drug-Resistance Mutations in Paenibacillus agaridevorans.</title>
        <authorList>
            <person name="Tanaka Y."/>
            <person name="Funane K."/>
            <person name="Hosaka T."/>
            <person name="Shiwa Y."/>
            <person name="Fujita N."/>
            <person name="Miyazaki T."/>
            <person name="Yoshikawa H."/>
            <person name="Murakami K."/>
            <person name="Kasahara K."/>
            <person name="Inaoka T."/>
            <person name="Hiraga Y."/>
            <person name="Ochi K."/>
        </authorList>
    </citation>
    <scope>NUCLEOTIDE SEQUENCE [LARGE SCALE GENOMIC DNA]</scope>
    <source>
        <strain evidence="2 3">T-3040</strain>
    </source>
</reference>
<gene>
    <name evidence="2" type="ORF">PAT3040_06454</name>
</gene>
<organism evidence="2 3">
    <name type="scientific">Paenibacillus agaridevorans</name>
    <dbReference type="NCBI Taxonomy" id="171404"/>
    <lineage>
        <taxon>Bacteria</taxon>
        <taxon>Bacillati</taxon>
        <taxon>Bacillota</taxon>
        <taxon>Bacilli</taxon>
        <taxon>Bacillales</taxon>
        <taxon>Paenibacillaceae</taxon>
        <taxon>Paenibacillus</taxon>
    </lineage>
</organism>
<dbReference type="EMBL" id="BDQX01000423">
    <property type="protein sequence ID" value="GBG11623.1"/>
    <property type="molecule type" value="Genomic_DNA"/>
</dbReference>
<name>A0A2R5F4N5_9BACL</name>